<dbReference type="GO" id="GO:0051301">
    <property type="term" value="P:cell division"/>
    <property type="evidence" value="ECO:0007669"/>
    <property type="project" value="UniProtKB-KW"/>
</dbReference>
<keyword evidence="3" id="KW-0498">Mitosis</keyword>
<keyword evidence="5" id="KW-0131">Cell cycle</keyword>
<organism evidence="7 8">
    <name type="scientific">Megaselia scalaris</name>
    <name type="common">Humpbacked fly</name>
    <name type="synonym">Phora scalaris</name>
    <dbReference type="NCBI Taxonomy" id="36166"/>
    <lineage>
        <taxon>Eukaryota</taxon>
        <taxon>Metazoa</taxon>
        <taxon>Ecdysozoa</taxon>
        <taxon>Arthropoda</taxon>
        <taxon>Hexapoda</taxon>
        <taxon>Insecta</taxon>
        <taxon>Pterygota</taxon>
        <taxon>Neoptera</taxon>
        <taxon>Endopterygota</taxon>
        <taxon>Diptera</taxon>
        <taxon>Brachycera</taxon>
        <taxon>Muscomorpha</taxon>
        <taxon>Platypezoidea</taxon>
        <taxon>Phoridae</taxon>
        <taxon>Megaseliini</taxon>
        <taxon>Megaselia</taxon>
    </lineage>
</organism>
<feature type="domain" description="Anaphase-promoting complex subunit 2 C-terminal" evidence="6">
    <location>
        <begin position="27"/>
        <end position="86"/>
    </location>
</feature>
<dbReference type="Gene3D" id="1.10.10.10">
    <property type="entry name" value="Winged helix-like DNA-binding domain superfamily/Winged helix DNA-binding domain"/>
    <property type="match status" value="1"/>
</dbReference>
<reference evidence="7" key="2">
    <citation type="submission" date="2015-06" db="UniProtKB">
        <authorList>
            <consortium name="EnsemblMetazoa"/>
        </authorList>
    </citation>
    <scope>IDENTIFICATION</scope>
</reference>
<evidence type="ECO:0000313" key="8">
    <source>
        <dbReference type="Proteomes" id="UP000015102"/>
    </source>
</evidence>
<keyword evidence="2" id="KW-0132">Cell division</keyword>
<dbReference type="SMART" id="SM01013">
    <property type="entry name" value="APC2"/>
    <property type="match status" value="1"/>
</dbReference>
<evidence type="ECO:0000256" key="1">
    <source>
        <dbReference type="ARBA" id="ARBA00016068"/>
    </source>
</evidence>
<proteinExistence type="predicted"/>
<dbReference type="SUPFAM" id="SSF46785">
    <property type="entry name" value="Winged helix' DNA-binding domain"/>
    <property type="match status" value="1"/>
</dbReference>
<keyword evidence="8" id="KW-1185">Reference proteome</keyword>
<evidence type="ECO:0000313" key="7">
    <source>
        <dbReference type="EnsemblMetazoa" id="MESCA009419-PA"/>
    </source>
</evidence>
<dbReference type="HOGENOM" id="CLU_171298_0_0_1"/>
<dbReference type="FunFam" id="1.10.10.10:FF:000331">
    <property type="entry name" value="Anaphase-promoting complex subunit 2"/>
    <property type="match status" value="1"/>
</dbReference>
<dbReference type="AlphaFoldDB" id="T1GZW1"/>
<name>T1GZW1_MEGSC</name>
<reference evidence="8" key="1">
    <citation type="submission" date="2013-02" db="EMBL/GenBank/DDBJ databases">
        <authorList>
            <person name="Hughes D."/>
        </authorList>
    </citation>
    <scope>NUCLEOTIDE SEQUENCE</scope>
    <source>
        <strain>Durham</strain>
        <strain evidence="8">NC isolate 2 -- Noor lab</strain>
    </source>
</reference>
<dbReference type="PANTHER" id="PTHR45957">
    <property type="entry name" value="ANAPHASE-PROMOTING COMPLEX SUBUNIT 2"/>
    <property type="match status" value="1"/>
</dbReference>
<protein>
    <recommendedName>
        <fullName evidence="1">Anaphase-promoting complex subunit 2</fullName>
    </recommendedName>
</protein>
<evidence type="ECO:0000256" key="4">
    <source>
        <dbReference type="ARBA" id="ARBA00022786"/>
    </source>
</evidence>
<evidence type="ECO:0000256" key="3">
    <source>
        <dbReference type="ARBA" id="ARBA00022776"/>
    </source>
</evidence>
<dbReference type="Proteomes" id="UP000015102">
    <property type="component" value="Unassembled WGS sequence"/>
</dbReference>
<accession>T1GZW1</accession>
<dbReference type="InterPro" id="IPR036390">
    <property type="entry name" value="WH_DNA-bd_sf"/>
</dbReference>
<evidence type="ECO:0000259" key="6">
    <source>
        <dbReference type="SMART" id="SM01013"/>
    </source>
</evidence>
<dbReference type="EnsemblMetazoa" id="MESCA009419-RA">
    <property type="protein sequence ID" value="MESCA009419-PA"/>
    <property type="gene ID" value="MESCA009419"/>
</dbReference>
<dbReference type="PANTHER" id="PTHR45957:SF1">
    <property type="entry name" value="ANAPHASE-PROMOTING COMPLEX SUBUNIT 2"/>
    <property type="match status" value="1"/>
</dbReference>
<dbReference type="STRING" id="36166.T1GZW1"/>
<dbReference type="GO" id="GO:0007091">
    <property type="term" value="P:metaphase/anaphase transition of mitotic cell cycle"/>
    <property type="evidence" value="ECO:0007669"/>
    <property type="project" value="TreeGrafter"/>
</dbReference>
<dbReference type="InterPro" id="IPR014786">
    <property type="entry name" value="ANAPC2_C"/>
</dbReference>
<dbReference type="GO" id="GO:0070979">
    <property type="term" value="P:protein K11-linked ubiquitination"/>
    <property type="evidence" value="ECO:0007669"/>
    <property type="project" value="TreeGrafter"/>
</dbReference>
<evidence type="ECO:0000256" key="2">
    <source>
        <dbReference type="ARBA" id="ARBA00022618"/>
    </source>
</evidence>
<dbReference type="GO" id="GO:0005680">
    <property type="term" value="C:anaphase-promoting complex"/>
    <property type="evidence" value="ECO:0007669"/>
    <property type="project" value="TreeGrafter"/>
</dbReference>
<sequence length="87" mass="10114">MDDEENESAMASMNDQREEELQVFWSYIVGMLTNLDSLTLERIHQMLKMFASNGPCVEFSLGELQEFLQKKVKQHELVFMGGVYHLP</sequence>
<dbReference type="InterPro" id="IPR036388">
    <property type="entry name" value="WH-like_DNA-bd_sf"/>
</dbReference>
<dbReference type="EMBL" id="CAQQ02031759">
    <property type="status" value="NOT_ANNOTATED_CDS"/>
    <property type="molecule type" value="Genomic_DNA"/>
</dbReference>
<evidence type="ECO:0000256" key="5">
    <source>
        <dbReference type="ARBA" id="ARBA00023306"/>
    </source>
</evidence>
<keyword evidence="4" id="KW-0833">Ubl conjugation pathway</keyword>
<dbReference type="Pfam" id="PF08672">
    <property type="entry name" value="ANAPC2"/>
    <property type="match status" value="1"/>
</dbReference>
<dbReference type="InterPro" id="IPR044554">
    <property type="entry name" value="ANAPC2"/>
</dbReference>